<keyword evidence="1" id="KW-1133">Transmembrane helix</keyword>
<gene>
    <name evidence="2" type="primary">abgT_1</name>
    <name evidence="2" type="ORF">NCTC13028_00297</name>
</gene>
<accession>A0A2X2VY17</accession>
<evidence type="ECO:0000256" key="1">
    <source>
        <dbReference type="SAM" id="Phobius"/>
    </source>
</evidence>
<feature type="transmembrane region" description="Helical" evidence="1">
    <location>
        <begin position="138"/>
        <end position="165"/>
    </location>
</feature>
<feature type="transmembrane region" description="Helical" evidence="1">
    <location>
        <begin position="315"/>
        <end position="337"/>
    </location>
</feature>
<feature type="transmembrane region" description="Helical" evidence="1">
    <location>
        <begin position="98"/>
        <end position="118"/>
    </location>
</feature>
<dbReference type="PANTHER" id="PTHR30282:SF0">
    <property type="entry name" value="P-AMINOBENZOYL-GLUTAMATE TRANSPORT PROTEIN"/>
    <property type="match status" value="1"/>
</dbReference>
<feature type="transmembrane region" description="Helical" evidence="1">
    <location>
        <begin position="447"/>
        <end position="473"/>
    </location>
</feature>
<dbReference type="AlphaFoldDB" id="A0A2X2VY17"/>
<feature type="transmembrane region" description="Helical" evidence="1">
    <location>
        <begin position="424"/>
        <end position="441"/>
    </location>
</feature>
<evidence type="ECO:0000313" key="2">
    <source>
        <dbReference type="EMBL" id="SQB33304.1"/>
    </source>
</evidence>
<dbReference type="InterPro" id="IPR004697">
    <property type="entry name" value="AbgT"/>
</dbReference>
<feature type="transmembrane region" description="Helical" evidence="1">
    <location>
        <begin position="278"/>
        <end position="295"/>
    </location>
</feature>
<dbReference type="PANTHER" id="PTHR30282">
    <property type="entry name" value="P-AMINOBENZOYL GLUTAMATE TRANSPORTER"/>
    <property type="match status" value="1"/>
</dbReference>
<protein>
    <submittedName>
        <fullName evidence="2">Aminobenzoyl-glutamate transport protein</fullName>
    </submittedName>
</protein>
<feature type="transmembrane region" description="Helical" evidence="1">
    <location>
        <begin position="358"/>
        <end position="376"/>
    </location>
</feature>
<proteinExistence type="predicted"/>
<name>A0A2X2VY17_CLOCO</name>
<dbReference type="Pfam" id="PF03806">
    <property type="entry name" value="ABG_transport"/>
    <property type="match status" value="1"/>
</dbReference>
<organism evidence="2 3">
    <name type="scientific">Clostridium cochlearium</name>
    <dbReference type="NCBI Taxonomy" id="1494"/>
    <lineage>
        <taxon>Bacteria</taxon>
        <taxon>Bacillati</taxon>
        <taxon>Bacillota</taxon>
        <taxon>Clostridia</taxon>
        <taxon>Eubacteriales</taxon>
        <taxon>Clostridiaceae</taxon>
        <taxon>Clostridium</taxon>
    </lineage>
</organism>
<feature type="transmembrane region" description="Helical" evidence="1">
    <location>
        <begin position="396"/>
        <end position="417"/>
    </location>
</feature>
<dbReference type="GO" id="GO:0015558">
    <property type="term" value="F:secondary active p-aminobenzoyl-glutamate transmembrane transporter activity"/>
    <property type="evidence" value="ECO:0007669"/>
    <property type="project" value="InterPro"/>
</dbReference>
<keyword evidence="1" id="KW-0812">Transmembrane</keyword>
<feature type="transmembrane region" description="Helical" evidence="1">
    <location>
        <begin position="35"/>
        <end position="53"/>
    </location>
</feature>
<feature type="transmembrane region" description="Helical" evidence="1">
    <location>
        <begin position="227"/>
        <end position="245"/>
    </location>
</feature>
<sequence length="524" mass="56010">MGGTQKNPAKKTKKGVFQSFLDWVERVGNKMPHPAMIFVVLSIAIIIISHICAKAGVNVTIDLVDKVNGGINRTNVKAVSLLTPEGIRYMFESAEKNFTGFAPLGTVLVAMLGVGLAEETGFIQAILRRSVMGAPKKLITPIIVLAGIMSNIASDAGYVVLIPLGAMIFASFGRHPLAGIAAAFAGVSGGFSANLLIGTTDPLLGGITTEAAKLVDPSYVVTPTANYYFMVASTFLITIVGTFVTDKIVEPRLGKYEGVQVDLGTGDLNAEEKKALKASRIAFLVFILFIAALIGPQNGVLRHPETHKILGKTPFMNALVPIIAIFFAVPGIAYGISIGKIKKSKDVANAMGKAMSGMGGYLVLVFFAAQFVAYFNHTNLGTILSYNGGKFLQSTGFIGIPLIVSFVLVAAFLNLFMGSASAKWAIMAPIFVPMFMAIGFSPEFTQAAYRIGDSCTNIITPLMSYFALIVSFAEQYDEDAGIGTLISTMLPYAILFLVGWTILLIFWYKFNIPIGVSAPIHLIR</sequence>
<reference evidence="2 3" key="1">
    <citation type="submission" date="2018-06" db="EMBL/GenBank/DDBJ databases">
        <authorList>
            <consortium name="Pathogen Informatics"/>
            <person name="Doyle S."/>
        </authorList>
    </citation>
    <scope>NUCLEOTIDE SEQUENCE [LARGE SCALE GENOMIC DNA]</scope>
    <source>
        <strain evidence="2 3">NCTC13028</strain>
    </source>
</reference>
<dbReference type="RefSeq" id="WP_111921098.1">
    <property type="nucleotide sequence ID" value="NZ_JAHLNT010000004.1"/>
</dbReference>
<dbReference type="Proteomes" id="UP000250223">
    <property type="component" value="Unassembled WGS sequence"/>
</dbReference>
<feature type="transmembrane region" description="Helical" evidence="1">
    <location>
        <begin position="177"/>
        <end position="197"/>
    </location>
</feature>
<dbReference type="EMBL" id="UAWC01000001">
    <property type="protein sequence ID" value="SQB33304.1"/>
    <property type="molecule type" value="Genomic_DNA"/>
</dbReference>
<keyword evidence="1" id="KW-0472">Membrane</keyword>
<evidence type="ECO:0000313" key="3">
    <source>
        <dbReference type="Proteomes" id="UP000250223"/>
    </source>
</evidence>
<dbReference type="GO" id="GO:1902604">
    <property type="term" value="P:p-aminobenzoyl-glutamate transmembrane transport"/>
    <property type="evidence" value="ECO:0007669"/>
    <property type="project" value="InterPro"/>
</dbReference>
<feature type="transmembrane region" description="Helical" evidence="1">
    <location>
        <begin position="485"/>
        <end position="508"/>
    </location>
</feature>